<dbReference type="FunFam" id="3.40.50.2300:FF:000066">
    <property type="entry name" value="RNA polymerase II subunit A C-terminal domain phosphatase SSU72"/>
    <property type="match status" value="1"/>
</dbReference>
<gene>
    <name evidence="10" type="ORF">D623_10008659</name>
</gene>
<evidence type="ECO:0000256" key="1">
    <source>
        <dbReference type="ARBA" id="ARBA00004123"/>
    </source>
</evidence>
<reference evidence="10 11" key="1">
    <citation type="journal article" date="2013" name="Nat. Commun.">
        <title>Genome analysis reveals insights into physiology and longevity of the Brandt's bat Myotis brandtii.</title>
        <authorList>
            <person name="Seim I."/>
            <person name="Fang X."/>
            <person name="Xiong Z."/>
            <person name="Lobanov A.V."/>
            <person name="Huang Z."/>
            <person name="Ma S."/>
            <person name="Feng Y."/>
            <person name="Turanov A.A."/>
            <person name="Zhu Y."/>
            <person name="Lenz T.L."/>
            <person name="Gerashchenko M.V."/>
            <person name="Fan D."/>
            <person name="Hee Yim S."/>
            <person name="Yao X."/>
            <person name="Jordan D."/>
            <person name="Xiong Y."/>
            <person name="Ma Y."/>
            <person name="Lyapunov A.N."/>
            <person name="Chen G."/>
            <person name="Kulakova O.I."/>
            <person name="Sun Y."/>
            <person name="Lee S.G."/>
            <person name="Bronson R.T."/>
            <person name="Moskalev A.A."/>
            <person name="Sunyaev S.R."/>
            <person name="Zhang G."/>
            <person name="Krogh A."/>
            <person name="Wang J."/>
            <person name="Gladyshev V.N."/>
        </authorList>
    </citation>
    <scope>NUCLEOTIDE SEQUENCE [LARGE SCALE GENOMIC DNA]</scope>
</reference>
<dbReference type="Proteomes" id="UP000052978">
    <property type="component" value="Unassembled WGS sequence"/>
</dbReference>
<evidence type="ECO:0000256" key="4">
    <source>
        <dbReference type="ARBA" id="ARBA00022801"/>
    </source>
</evidence>
<keyword evidence="11" id="KW-1185">Reference proteome</keyword>
<keyword evidence="3 9" id="KW-0507">mRNA processing</keyword>
<evidence type="ECO:0000256" key="8">
    <source>
        <dbReference type="ARBA" id="ARBA00048336"/>
    </source>
</evidence>
<evidence type="ECO:0000256" key="5">
    <source>
        <dbReference type="ARBA" id="ARBA00022912"/>
    </source>
</evidence>
<dbReference type="Pfam" id="PF04722">
    <property type="entry name" value="Ssu72"/>
    <property type="match status" value="1"/>
</dbReference>
<dbReference type="FunFam" id="3.40.50.2300:FF:000039">
    <property type="entry name" value="RNA polymerase II subunit A C-terminal domain phosphatase"/>
    <property type="match status" value="1"/>
</dbReference>
<sequence>MTPSLTFLQRLHVTSPYALREPKPLLPSCRPESASAGRGQCDQRPTAMASAQLRVAVVCSSNQNRSMEAHYLLSQKGFAVRSFGTGSCVRLPGPAPDKPNLYDYSTTYDAIYQDLLRKDPELYARNGVLRMLRRNRAIKLRPEQFASCREPFDLILTCEERVYDQVVRELTAREQETLQLVHVVNVDIQDNYREARLGAVLLCELCQCVSLLDDMDSDLAELLLEFEEHSGQPFLHTACFY</sequence>
<comment type="catalytic activity">
    <reaction evidence="7 9">
        <text>O-phospho-L-seryl-[protein] + H2O = L-seryl-[protein] + phosphate</text>
        <dbReference type="Rhea" id="RHEA:20629"/>
        <dbReference type="Rhea" id="RHEA-COMP:9863"/>
        <dbReference type="Rhea" id="RHEA-COMP:11604"/>
        <dbReference type="ChEBI" id="CHEBI:15377"/>
        <dbReference type="ChEBI" id="CHEBI:29999"/>
        <dbReference type="ChEBI" id="CHEBI:43474"/>
        <dbReference type="ChEBI" id="CHEBI:83421"/>
        <dbReference type="EC" id="3.1.3.16"/>
    </reaction>
</comment>
<name>S7NDJ1_MYOBR</name>
<comment type="similarity">
    <text evidence="2 9">Belongs to the SSU72 phosphatase family.</text>
</comment>
<evidence type="ECO:0000256" key="9">
    <source>
        <dbReference type="RuleBase" id="RU369031"/>
    </source>
</evidence>
<dbReference type="GO" id="GO:0031124">
    <property type="term" value="P:mRNA 3'-end processing"/>
    <property type="evidence" value="ECO:0007669"/>
    <property type="project" value="UniProtKB-ARBA"/>
</dbReference>
<comment type="catalytic activity">
    <reaction evidence="8 9">
        <text>O-phospho-L-threonyl-[protein] + H2O = L-threonyl-[protein] + phosphate</text>
        <dbReference type="Rhea" id="RHEA:47004"/>
        <dbReference type="Rhea" id="RHEA-COMP:11060"/>
        <dbReference type="Rhea" id="RHEA-COMP:11605"/>
        <dbReference type="ChEBI" id="CHEBI:15377"/>
        <dbReference type="ChEBI" id="CHEBI:30013"/>
        <dbReference type="ChEBI" id="CHEBI:43474"/>
        <dbReference type="ChEBI" id="CHEBI:61977"/>
        <dbReference type="EC" id="3.1.3.16"/>
    </reaction>
</comment>
<evidence type="ECO:0000256" key="7">
    <source>
        <dbReference type="ARBA" id="ARBA00047761"/>
    </source>
</evidence>
<evidence type="ECO:0000313" key="10">
    <source>
        <dbReference type="EMBL" id="EPQ15384.1"/>
    </source>
</evidence>
<proteinExistence type="inferred from homology"/>
<evidence type="ECO:0000256" key="3">
    <source>
        <dbReference type="ARBA" id="ARBA00022664"/>
    </source>
</evidence>
<organism evidence="10 11">
    <name type="scientific">Myotis brandtii</name>
    <name type="common">Brandt's bat</name>
    <dbReference type="NCBI Taxonomy" id="109478"/>
    <lineage>
        <taxon>Eukaryota</taxon>
        <taxon>Metazoa</taxon>
        <taxon>Chordata</taxon>
        <taxon>Craniata</taxon>
        <taxon>Vertebrata</taxon>
        <taxon>Euteleostomi</taxon>
        <taxon>Mammalia</taxon>
        <taxon>Eutheria</taxon>
        <taxon>Laurasiatheria</taxon>
        <taxon>Chiroptera</taxon>
        <taxon>Yangochiroptera</taxon>
        <taxon>Vespertilionidae</taxon>
        <taxon>Myotis</taxon>
    </lineage>
</organism>
<protein>
    <recommendedName>
        <fullName evidence="9">RNA polymerase II subunit A C-terminal domain phosphatase SSU72</fullName>
        <shortName evidence="9">CTD phosphatase SSU72</shortName>
        <ecNumber evidence="9">3.1.3.16</ecNumber>
    </recommendedName>
</protein>
<comment type="subcellular location">
    <subcellularLocation>
        <location evidence="1 9">Nucleus</location>
    </subcellularLocation>
</comment>
<evidence type="ECO:0000313" key="11">
    <source>
        <dbReference type="Proteomes" id="UP000052978"/>
    </source>
</evidence>
<evidence type="ECO:0000256" key="6">
    <source>
        <dbReference type="ARBA" id="ARBA00023242"/>
    </source>
</evidence>
<dbReference type="EMBL" id="KE164141">
    <property type="protein sequence ID" value="EPQ15384.1"/>
    <property type="molecule type" value="Genomic_DNA"/>
</dbReference>
<dbReference type="InterPro" id="IPR006811">
    <property type="entry name" value="RNA_pol_II_suA"/>
</dbReference>
<dbReference type="GO" id="GO:0008420">
    <property type="term" value="F:RNA polymerase II CTD heptapeptide repeat phosphatase activity"/>
    <property type="evidence" value="ECO:0007669"/>
    <property type="project" value="UniProtKB-ARBA"/>
</dbReference>
<dbReference type="PANTHER" id="PTHR20383">
    <property type="entry name" value="RNA POLYMERASE II SUBUNIT A C-TERMINAL DOMAIN PHOSPHATASE"/>
    <property type="match status" value="1"/>
</dbReference>
<keyword evidence="4 9" id="KW-0378">Hydrolase</keyword>
<keyword evidence="5 9" id="KW-0904">Protein phosphatase</keyword>
<dbReference type="EC" id="3.1.3.16" evidence="9"/>
<keyword evidence="6 9" id="KW-0539">Nucleus</keyword>
<dbReference type="Gene3D" id="3.40.50.2300">
    <property type="match status" value="2"/>
</dbReference>
<dbReference type="GO" id="GO:0005634">
    <property type="term" value="C:nucleus"/>
    <property type="evidence" value="ECO:0007669"/>
    <property type="project" value="UniProtKB-SubCell"/>
</dbReference>
<dbReference type="AlphaFoldDB" id="S7NDJ1"/>
<comment type="function">
    <text evidence="9">Protein phosphatase that catalyzes the dephosphorylation of the C-terminal domain of RNA polymerase II. Plays a role in RNA processing and termination.</text>
</comment>
<accession>S7NDJ1</accession>
<evidence type="ECO:0000256" key="2">
    <source>
        <dbReference type="ARBA" id="ARBA00008978"/>
    </source>
</evidence>